<comment type="subcellular location">
    <subcellularLocation>
        <location evidence="1">Cytoplasm</location>
        <location evidence="1">Cytoskeleton</location>
    </subcellularLocation>
</comment>
<evidence type="ECO:0000313" key="9">
    <source>
        <dbReference type="EMBL" id="ELV10537.1"/>
    </source>
</evidence>
<gene>
    <name evidence="9" type="ORF">TREES_T100007005</name>
</gene>
<dbReference type="InterPro" id="IPR001152">
    <property type="entry name" value="Beta-thymosin"/>
</dbReference>
<evidence type="ECO:0000256" key="4">
    <source>
        <dbReference type="ARBA" id="ARBA00023203"/>
    </source>
</evidence>
<feature type="region of interest" description="Disordered" evidence="8">
    <location>
        <begin position="28"/>
        <end position="109"/>
    </location>
</feature>
<feature type="compositionally biased region" description="Basic and acidic residues" evidence="8">
    <location>
        <begin position="29"/>
        <end position="38"/>
    </location>
</feature>
<dbReference type="GO" id="GO:0005737">
    <property type="term" value="C:cytoplasm"/>
    <property type="evidence" value="ECO:0007669"/>
    <property type="project" value="TreeGrafter"/>
</dbReference>
<name>L8Y2S1_TUPCH</name>
<keyword evidence="5" id="KW-0206">Cytoskeleton</keyword>
<comment type="function">
    <text evidence="6">Plays an important role in the organization of the cytoskeleton. Binds to and sequesters actin monomers (G actin) and therefore inhibits actin polymerization.</text>
</comment>
<dbReference type="InterPro" id="IPR038386">
    <property type="entry name" value="Beta-thymosin_sf"/>
</dbReference>
<dbReference type="GO" id="GO:0007015">
    <property type="term" value="P:actin filament organization"/>
    <property type="evidence" value="ECO:0007669"/>
    <property type="project" value="InterPro"/>
</dbReference>
<evidence type="ECO:0000256" key="3">
    <source>
        <dbReference type="ARBA" id="ARBA00022490"/>
    </source>
</evidence>
<dbReference type="AlphaFoldDB" id="L8Y2S1"/>
<reference evidence="10" key="2">
    <citation type="journal article" date="2013" name="Nat. Commun.">
        <title>Genome of the Chinese tree shrew.</title>
        <authorList>
            <person name="Fan Y."/>
            <person name="Huang Z.Y."/>
            <person name="Cao C.C."/>
            <person name="Chen C.S."/>
            <person name="Chen Y.X."/>
            <person name="Fan D.D."/>
            <person name="He J."/>
            <person name="Hou H.L."/>
            <person name="Hu L."/>
            <person name="Hu X.T."/>
            <person name="Jiang X.T."/>
            <person name="Lai R."/>
            <person name="Lang Y.S."/>
            <person name="Liang B."/>
            <person name="Liao S.G."/>
            <person name="Mu D."/>
            <person name="Ma Y.Y."/>
            <person name="Niu Y.Y."/>
            <person name="Sun X.Q."/>
            <person name="Xia J.Q."/>
            <person name="Xiao J."/>
            <person name="Xiong Z.Q."/>
            <person name="Xu L."/>
            <person name="Yang L."/>
            <person name="Zhang Y."/>
            <person name="Zhao W."/>
            <person name="Zhao X.D."/>
            <person name="Zheng Y.T."/>
            <person name="Zhou J.M."/>
            <person name="Zhu Y.B."/>
            <person name="Zhang G.J."/>
            <person name="Wang J."/>
            <person name="Yao Y.G."/>
        </authorList>
    </citation>
    <scope>NUCLEOTIDE SEQUENCE [LARGE SCALE GENOMIC DNA]</scope>
</reference>
<evidence type="ECO:0000256" key="1">
    <source>
        <dbReference type="ARBA" id="ARBA00004245"/>
    </source>
</evidence>
<sequence length="109" mass="12342">MLGVKAKSRSEYREGYYVQFKDPVGILQHRREREDRWKGGTGSLEEPGFEGTTDQPDLGEMASFDKAKLKKTESQENTLSTRETTERDALPTGETTERDALPTGETTER</sequence>
<dbReference type="EMBL" id="KB367386">
    <property type="protein sequence ID" value="ELV10537.1"/>
    <property type="molecule type" value="Genomic_DNA"/>
</dbReference>
<accession>L8Y2S1</accession>
<reference evidence="10" key="1">
    <citation type="submission" date="2012-07" db="EMBL/GenBank/DDBJ databases">
        <title>Genome of the Chinese tree shrew, a rising model animal genetically related to primates.</title>
        <authorList>
            <person name="Zhang G."/>
            <person name="Fan Y."/>
            <person name="Yao Y."/>
            <person name="Huang Z."/>
        </authorList>
    </citation>
    <scope>NUCLEOTIDE SEQUENCE [LARGE SCALE GENOMIC DNA]</scope>
</reference>
<protein>
    <recommendedName>
        <fullName evidence="7">Thymosin beta-10</fullName>
    </recommendedName>
</protein>
<evidence type="ECO:0000256" key="5">
    <source>
        <dbReference type="ARBA" id="ARBA00023212"/>
    </source>
</evidence>
<feature type="compositionally biased region" description="Basic and acidic residues" evidence="8">
    <location>
        <begin position="83"/>
        <end position="109"/>
    </location>
</feature>
<evidence type="ECO:0000256" key="6">
    <source>
        <dbReference type="ARBA" id="ARBA00025497"/>
    </source>
</evidence>
<keyword evidence="3" id="KW-0963">Cytoplasm</keyword>
<dbReference type="InParanoid" id="L8Y2S1"/>
<evidence type="ECO:0000256" key="7">
    <source>
        <dbReference type="ARBA" id="ARBA00040579"/>
    </source>
</evidence>
<keyword evidence="4" id="KW-0009">Actin-binding</keyword>
<dbReference type="Proteomes" id="UP000011518">
    <property type="component" value="Unassembled WGS sequence"/>
</dbReference>
<dbReference type="GO" id="GO:0003785">
    <property type="term" value="F:actin monomer binding"/>
    <property type="evidence" value="ECO:0007669"/>
    <property type="project" value="InterPro"/>
</dbReference>
<evidence type="ECO:0000256" key="8">
    <source>
        <dbReference type="SAM" id="MobiDB-lite"/>
    </source>
</evidence>
<dbReference type="PANTHER" id="PTHR12021">
    <property type="entry name" value="THYMOSIN BETA"/>
    <property type="match status" value="1"/>
</dbReference>
<keyword evidence="10" id="KW-1185">Reference proteome</keyword>
<dbReference type="GO" id="GO:0005856">
    <property type="term" value="C:cytoskeleton"/>
    <property type="evidence" value="ECO:0007669"/>
    <property type="project" value="UniProtKB-SubCell"/>
</dbReference>
<evidence type="ECO:0000256" key="2">
    <source>
        <dbReference type="ARBA" id="ARBA00009511"/>
    </source>
</evidence>
<organism evidence="9 10">
    <name type="scientific">Tupaia chinensis</name>
    <name type="common">Chinese tree shrew</name>
    <name type="synonym">Tupaia belangeri chinensis</name>
    <dbReference type="NCBI Taxonomy" id="246437"/>
    <lineage>
        <taxon>Eukaryota</taxon>
        <taxon>Metazoa</taxon>
        <taxon>Chordata</taxon>
        <taxon>Craniata</taxon>
        <taxon>Vertebrata</taxon>
        <taxon>Euteleostomi</taxon>
        <taxon>Mammalia</taxon>
        <taxon>Eutheria</taxon>
        <taxon>Euarchontoglires</taxon>
        <taxon>Scandentia</taxon>
        <taxon>Tupaiidae</taxon>
        <taxon>Tupaia</taxon>
    </lineage>
</organism>
<feature type="compositionally biased region" description="Basic and acidic residues" evidence="8">
    <location>
        <begin position="63"/>
        <end position="74"/>
    </location>
</feature>
<proteinExistence type="inferred from homology"/>
<dbReference type="PANTHER" id="PTHR12021:SF10">
    <property type="entry name" value="THYMOSIN BETA-10"/>
    <property type="match status" value="1"/>
</dbReference>
<dbReference type="Pfam" id="PF01290">
    <property type="entry name" value="Thymosin"/>
    <property type="match status" value="1"/>
</dbReference>
<dbReference type="GO" id="GO:0030334">
    <property type="term" value="P:regulation of cell migration"/>
    <property type="evidence" value="ECO:0007669"/>
    <property type="project" value="TreeGrafter"/>
</dbReference>
<comment type="similarity">
    <text evidence="2">Belongs to the thymosin beta family.</text>
</comment>
<dbReference type="Gene3D" id="1.20.5.520">
    <property type="entry name" value="Single helix bin"/>
    <property type="match status" value="1"/>
</dbReference>
<evidence type="ECO:0000313" key="10">
    <source>
        <dbReference type="Proteomes" id="UP000011518"/>
    </source>
</evidence>